<name>A0A942YYF6_9BACI</name>
<proteinExistence type="predicted"/>
<evidence type="ECO:0000313" key="2">
    <source>
        <dbReference type="EMBL" id="MBS4214921.1"/>
    </source>
</evidence>
<organism evidence="2 3">
    <name type="scientific">Neobacillus rhizophilus</name>
    <dbReference type="NCBI Taxonomy" id="2833579"/>
    <lineage>
        <taxon>Bacteria</taxon>
        <taxon>Bacillati</taxon>
        <taxon>Bacillota</taxon>
        <taxon>Bacilli</taxon>
        <taxon>Bacillales</taxon>
        <taxon>Bacillaceae</taxon>
        <taxon>Neobacillus</taxon>
    </lineage>
</organism>
<evidence type="ECO:0000256" key="1">
    <source>
        <dbReference type="SAM" id="MobiDB-lite"/>
    </source>
</evidence>
<dbReference type="RefSeq" id="WP_213119421.1">
    <property type="nucleotide sequence ID" value="NZ_JAGYPF010000004.1"/>
</dbReference>
<feature type="region of interest" description="Disordered" evidence="1">
    <location>
        <begin position="181"/>
        <end position="201"/>
    </location>
</feature>
<gene>
    <name evidence="2" type="ORF">KHA99_20955</name>
</gene>
<comment type="caution">
    <text evidence="2">The sequence shown here is derived from an EMBL/GenBank/DDBJ whole genome shotgun (WGS) entry which is preliminary data.</text>
</comment>
<sequence length="369" mass="43081">MEKKIWKWILDTFPDDGIANIADNLMIKIKGFRQLNPQQANFKMVRNRIIKEALSQKNSKKLYHFFDSIVEDRSEIESLRGKSIEELLQVLEEEGLYPSILLGVLLSSEDEEDHGKAQEIYIKLKEEEKLDLLEKQVDEKLANERDADVQETLDELEKGLKTALKEIERLEKKLKKLEQKNEELKTKEASSQASLKNERKEWKTEKKAFQQEIQSLKAEMGSVRNDRKSASAEKEEIHKKMAKQTETVKLKDEEINRLHARVLKLETDLENQNNQNKSGNDKIKVTMIGDPYSSRLLKYNKFELTILKGSEFQEEKGQTALDHADQVWLLTYKIPRSVQKRVKSVVKNKQTKEFTTFADLEDHMLKGMF</sequence>
<accession>A0A942YYF6</accession>
<reference evidence="2" key="1">
    <citation type="submission" date="2021-05" db="EMBL/GenBank/DDBJ databases">
        <title>Novel Bacillus species.</title>
        <authorList>
            <person name="Liu G."/>
        </authorList>
    </citation>
    <scope>NUCLEOTIDE SEQUENCE</scope>
    <source>
        <strain evidence="2">FJAT-49825</strain>
    </source>
</reference>
<keyword evidence="3" id="KW-1185">Reference proteome</keyword>
<dbReference type="EMBL" id="JAGYPF010000004">
    <property type="protein sequence ID" value="MBS4214921.1"/>
    <property type="molecule type" value="Genomic_DNA"/>
</dbReference>
<protein>
    <submittedName>
        <fullName evidence="2">Uncharacterized protein</fullName>
    </submittedName>
</protein>
<feature type="compositionally biased region" description="Basic and acidic residues" evidence="1">
    <location>
        <begin position="224"/>
        <end position="239"/>
    </location>
</feature>
<feature type="region of interest" description="Disordered" evidence="1">
    <location>
        <begin position="220"/>
        <end position="240"/>
    </location>
</feature>
<evidence type="ECO:0000313" key="3">
    <source>
        <dbReference type="Proteomes" id="UP000679749"/>
    </source>
</evidence>
<dbReference type="Proteomes" id="UP000679749">
    <property type="component" value="Unassembled WGS sequence"/>
</dbReference>
<dbReference type="AlphaFoldDB" id="A0A942YYF6"/>